<evidence type="ECO:0000259" key="1">
    <source>
        <dbReference type="Pfam" id="PF14130"/>
    </source>
</evidence>
<dbReference type="Pfam" id="PF14130">
    <property type="entry name" value="Cap4_nuclease"/>
    <property type="match status" value="1"/>
</dbReference>
<dbReference type="RefSeq" id="WP_182922429.1">
    <property type="nucleotide sequence ID" value="NZ_WNXD01000002.1"/>
</dbReference>
<evidence type="ECO:0000313" key="2">
    <source>
        <dbReference type="EMBL" id="MBB2145737.1"/>
    </source>
</evidence>
<accession>A0A923IWZ3</accession>
<keyword evidence="3" id="KW-1185">Reference proteome</keyword>
<dbReference type="InterPro" id="IPR025382">
    <property type="entry name" value="Cap4-like_endonuclease_dom"/>
</dbReference>
<comment type="caution">
    <text evidence="2">The sequence shown here is derived from an EMBL/GenBank/DDBJ whole genome shotgun (WGS) entry which is preliminary data.</text>
</comment>
<sequence length="1081" mass="126002">MALSTLVIFSKDTDAEQVIKGYNYQFLRTVETWLENYLAKTDGTIYCEYEDDIFVLDQKNRIADFRQLKLYSSKNFSFSSQEVIKAISHFFVLFAKYNNNNNQLHFTFETNVSISGNYAGNDAALLRQWMENQESLSPELKSECANKVRTIVLEYAMPFGSDTKDVLLRKKINRAKLQLEKLPQKVWEDFIYTIRWQFGQIDADRAIENSIANSYRSISEIEFSAAEKVPETIFTKLYYLVSEKSMGKRPEDRKVDRTLLESVLLKSGDIGDQWYEADYAIWKDVENVQYFLASEFHQILHASSYCRRKTYLADHAPFWISLLEKYISLEQIPEFWKFRAVCEICWLKFPIRRNVKPTGSLKGMEKYIAQLYAQKFDVTDKEQMEDAVNLFGNIRGAKALNEVDLDIVTIDSWASELGSILHTALEGNLNDDQKCDCHEMLANLLMQKAVVADSKALDNIFVHFEAIIILSPTAPKHDVVRLSRRINRYVEIMIYHHADIRLIERLEEISDKLMPIANAKKGELATADIYRQRSLKYVKSDEPKSILRALDYLHKAKTIYCQDATMDMYIGSMYLLSVLYTHAGNNYAGKYYAMSAIWSAKDASALHKYMSNGFAHILNNDFRQGAWISCLETFRNYIRTRVDFTDPVMDPSTDYLLAEAINQISIILSILPRHIPETLQLCQDTIREMGTLYTNFIKPIKDDVDDTIATVDIPEFVRQRCDDSFVNDLGPNRRIRFRALGSTWNIEFPNTWKQTSLAEEVVAELQIILLQFGLAKNDMHFLRGHITVHIEISDVNRMPQQMESNEEYAWKIFTAEAKNMEKFTIQMQASRITMAIKIILEELSLLPDREFQIEVDNFFKEENLAGKTLPGYLYQRLFRNLIPSKNFEKSKKHTIAHLPIDISLNETEALRWDSSLSDLYDKDKSLDMIKDRYELTHEVIHLTIAELKNDPEFVGFVKELREKGWLDWQILMAIYNSVLNHKTNGYVRREDFPSNEAFEKEYQRVFHVLKHKNESLDFRPLSLSHFRTARFTLELEQTTVYVLKNFGLENKSRFPNFSAIKELLDIRFNFAIDDIPELSYL</sequence>
<name>A0A923IWZ3_9SPHI</name>
<organism evidence="2 3">
    <name type="scientific">Pedobacter planticolens</name>
    <dbReference type="NCBI Taxonomy" id="2679964"/>
    <lineage>
        <taxon>Bacteria</taxon>
        <taxon>Pseudomonadati</taxon>
        <taxon>Bacteroidota</taxon>
        <taxon>Sphingobacteriia</taxon>
        <taxon>Sphingobacteriales</taxon>
        <taxon>Sphingobacteriaceae</taxon>
        <taxon>Pedobacter</taxon>
    </lineage>
</organism>
<feature type="domain" description="CD-NTase associated protein 4-like DNA endonuclease" evidence="1">
    <location>
        <begin position="20"/>
        <end position="149"/>
    </location>
</feature>
<dbReference type="EMBL" id="WNXD01000002">
    <property type="protein sequence ID" value="MBB2145737.1"/>
    <property type="molecule type" value="Genomic_DNA"/>
</dbReference>
<evidence type="ECO:0000313" key="3">
    <source>
        <dbReference type="Proteomes" id="UP000601055"/>
    </source>
</evidence>
<reference evidence="2" key="1">
    <citation type="submission" date="2019-11" db="EMBL/GenBank/DDBJ databases">
        <title>Description of Pedobacter sp. LMG 31464T.</title>
        <authorList>
            <person name="Carlier A."/>
            <person name="Qi S."/>
            <person name="Vandamme P."/>
        </authorList>
    </citation>
    <scope>NUCLEOTIDE SEQUENCE</scope>
    <source>
        <strain evidence="2">LMG 31464</strain>
    </source>
</reference>
<dbReference type="AlphaFoldDB" id="A0A923IWZ3"/>
<protein>
    <submittedName>
        <fullName evidence="2">DUF4297 domain-containing protein</fullName>
    </submittedName>
</protein>
<dbReference type="Proteomes" id="UP000601055">
    <property type="component" value="Unassembled WGS sequence"/>
</dbReference>
<proteinExistence type="predicted"/>
<dbReference type="GO" id="GO:0004518">
    <property type="term" value="F:nuclease activity"/>
    <property type="evidence" value="ECO:0007669"/>
    <property type="project" value="InterPro"/>
</dbReference>
<gene>
    <name evidence="2" type="ORF">GM921_09585</name>
</gene>